<dbReference type="RefSeq" id="WP_182999481.1">
    <property type="nucleotide sequence ID" value="NZ_JABEQJ010000046.1"/>
</dbReference>
<dbReference type="Gene3D" id="3.10.450.50">
    <property type="match status" value="1"/>
</dbReference>
<evidence type="ECO:0000313" key="2">
    <source>
        <dbReference type="Proteomes" id="UP000589085"/>
    </source>
</evidence>
<reference evidence="1 2" key="1">
    <citation type="submission" date="2020-04" db="EMBL/GenBank/DDBJ databases">
        <title>Description of novel Gluconacetobacter.</title>
        <authorList>
            <person name="Sombolestani A."/>
        </authorList>
    </citation>
    <scope>NUCLEOTIDE SEQUENCE [LARGE SCALE GENOMIC DNA]</scope>
    <source>
        <strain evidence="1 2">LMG 19747</strain>
    </source>
</reference>
<dbReference type="Pfam" id="PF07080">
    <property type="entry name" value="DUF1348"/>
    <property type="match status" value="1"/>
</dbReference>
<evidence type="ECO:0000313" key="1">
    <source>
        <dbReference type="EMBL" id="MBB2162662.1"/>
    </source>
</evidence>
<organism evidence="1 2">
    <name type="scientific">Gluconacetobacter sacchari</name>
    <dbReference type="NCBI Taxonomy" id="92759"/>
    <lineage>
        <taxon>Bacteria</taxon>
        <taxon>Pseudomonadati</taxon>
        <taxon>Pseudomonadota</taxon>
        <taxon>Alphaproteobacteria</taxon>
        <taxon>Acetobacterales</taxon>
        <taxon>Acetobacteraceae</taxon>
        <taxon>Gluconacetobacter</taxon>
    </lineage>
</organism>
<proteinExistence type="predicted"/>
<dbReference type="EMBL" id="JABEQJ010000046">
    <property type="protein sequence ID" value="MBB2162662.1"/>
    <property type="molecule type" value="Genomic_DNA"/>
</dbReference>
<dbReference type="AlphaFoldDB" id="A0A7W4IHA0"/>
<comment type="caution">
    <text evidence="1">The sequence shown here is derived from an EMBL/GenBank/DDBJ whole genome shotgun (WGS) entry which is preliminary data.</text>
</comment>
<sequence length="120" mass="14131">MSTPGGQWRNRETFVREGDGIVDLLTCKWAREHEYRLTKEVWAFRENRIAVHFAYEWHDEKGRWFRSCGNENWESDENGLMRRRVASINDLPIDIGASLFHWPQGRLPDDHHPGLSVLGL</sequence>
<dbReference type="InterPro" id="IPR009783">
    <property type="entry name" value="DUF1348"/>
</dbReference>
<gene>
    <name evidence="1" type="ORF">HLH48_21360</name>
</gene>
<protein>
    <submittedName>
        <fullName evidence="1">DUF1348 family protein</fullName>
    </submittedName>
</protein>
<name>A0A7W4IHA0_9PROT</name>
<dbReference type="InterPro" id="IPR032710">
    <property type="entry name" value="NTF2-like_dom_sf"/>
</dbReference>
<dbReference type="PANTHER" id="PTHR31757">
    <property type="entry name" value="SLL0781 PROTEIN"/>
    <property type="match status" value="1"/>
</dbReference>
<accession>A0A7W4IHA0</accession>
<dbReference type="PANTHER" id="PTHR31757:SF0">
    <property type="entry name" value="SLL0781 PROTEIN"/>
    <property type="match status" value="1"/>
</dbReference>
<dbReference type="Proteomes" id="UP000589085">
    <property type="component" value="Unassembled WGS sequence"/>
</dbReference>
<dbReference type="SUPFAM" id="SSF54427">
    <property type="entry name" value="NTF2-like"/>
    <property type="match status" value="1"/>
</dbReference>